<dbReference type="AlphaFoldDB" id="A0A0E0P827"/>
<protein>
    <submittedName>
        <fullName evidence="2">Uncharacterized protein</fullName>
    </submittedName>
</protein>
<dbReference type="Proteomes" id="UP000008022">
    <property type="component" value="Unassembled WGS sequence"/>
</dbReference>
<reference evidence="3" key="1">
    <citation type="submission" date="2013-06" db="EMBL/GenBank/DDBJ databases">
        <authorList>
            <person name="Zhao Q."/>
        </authorList>
    </citation>
    <scope>NUCLEOTIDE SEQUENCE</scope>
    <source>
        <strain evidence="3">cv. W1943</strain>
    </source>
</reference>
<dbReference type="HOGENOM" id="CLU_2243466_0_0_1"/>
<dbReference type="Gramene" id="ORUFI04G10870.1">
    <property type="protein sequence ID" value="ORUFI04G10870.1"/>
    <property type="gene ID" value="ORUFI04G10870"/>
</dbReference>
<dbReference type="EnsemblPlants" id="ORUFI04G10870.1">
    <property type="protein sequence ID" value="ORUFI04G10870.1"/>
    <property type="gene ID" value="ORUFI04G10870"/>
</dbReference>
<evidence type="ECO:0000313" key="2">
    <source>
        <dbReference type="EnsemblPlants" id="ORUFI04G10870.1"/>
    </source>
</evidence>
<name>A0A0E0P827_ORYRU</name>
<organism evidence="2 3">
    <name type="scientific">Oryza rufipogon</name>
    <name type="common">Brownbeard rice</name>
    <name type="synonym">Asian wild rice</name>
    <dbReference type="NCBI Taxonomy" id="4529"/>
    <lineage>
        <taxon>Eukaryota</taxon>
        <taxon>Viridiplantae</taxon>
        <taxon>Streptophyta</taxon>
        <taxon>Embryophyta</taxon>
        <taxon>Tracheophyta</taxon>
        <taxon>Spermatophyta</taxon>
        <taxon>Magnoliopsida</taxon>
        <taxon>Liliopsida</taxon>
        <taxon>Poales</taxon>
        <taxon>Poaceae</taxon>
        <taxon>BOP clade</taxon>
        <taxon>Oryzoideae</taxon>
        <taxon>Oryzeae</taxon>
        <taxon>Oryzinae</taxon>
        <taxon>Oryza</taxon>
    </lineage>
</organism>
<feature type="region of interest" description="Disordered" evidence="1">
    <location>
        <begin position="1"/>
        <end position="105"/>
    </location>
</feature>
<keyword evidence="3" id="KW-1185">Reference proteome</keyword>
<evidence type="ECO:0000256" key="1">
    <source>
        <dbReference type="SAM" id="MobiDB-lite"/>
    </source>
</evidence>
<proteinExistence type="predicted"/>
<sequence length="105" mass="11381">PPPSFPHRHDTSSSSPPPAARTPAFLSLPPFPFPAIPGRRGIPLHRTILPAEQPPLERARGDSTTSRTSRREGGGSQPTREQAVKSWGRRSSYCSSIEEELNTGA</sequence>
<accession>A0A0E0P827</accession>
<evidence type="ECO:0000313" key="3">
    <source>
        <dbReference type="Proteomes" id="UP000008022"/>
    </source>
</evidence>
<reference evidence="2" key="2">
    <citation type="submission" date="2015-06" db="UniProtKB">
        <authorList>
            <consortium name="EnsemblPlants"/>
        </authorList>
    </citation>
    <scope>IDENTIFICATION</scope>
</reference>